<dbReference type="EMBL" id="MCOG01000093">
    <property type="protein sequence ID" value="ORY52228.1"/>
    <property type="molecule type" value="Genomic_DNA"/>
</dbReference>
<evidence type="ECO:0000313" key="3">
    <source>
        <dbReference type="Proteomes" id="UP000193920"/>
    </source>
</evidence>
<evidence type="ECO:0000313" key="2">
    <source>
        <dbReference type="EMBL" id="ORY52228.1"/>
    </source>
</evidence>
<dbReference type="AlphaFoldDB" id="A0A1Y2CYX4"/>
<proteinExistence type="predicted"/>
<sequence length="125" mass="14716">MRPFKYVFIIFLLFTTVNAIYSIYSGFKRTQRIAEMDIDAEIDEYITKTYGSIDKESAQYQYFSNFYYDTCSKSGSLFFVLFILLFTNIIIMTFSLAYFIITMNYINGVEQEAKVADNYRNVENA</sequence>
<feature type="transmembrane region" description="Helical" evidence="1">
    <location>
        <begin position="77"/>
        <end position="101"/>
    </location>
</feature>
<keyword evidence="3" id="KW-1185">Reference proteome</keyword>
<reference evidence="2 3" key="1">
    <citation type="submission" date="2016-08" db="EMBL/GenBank/DDBJ databases">
        <title>A Parts List for Fungal Cellulosomes Revealed by Comparative Genomics.</title>
        <authorList>
            <consortium name="DOE Joint Genome Institute"/>
            <person name="Haitjema C.H."/>
            <person name="Gilmore S.P."/>
            <person name="Henske J.K."/>
            <person name="Solomon K.V."/>
            <person name="De Groot R."/>
            <person name="Kuo A."/>
            <person name="Mondo S.J."/>
            <person name="Salamov A.A."/>
            <person name="Labutti K."/>
            <person name="Zhao Z."/>
            <person name="Chiniquy J."/>
            <person name="Barry K."/>
            <person name="Brewer H.M."/>
            <person name="Purvine S.O."/>
            <person name="Wright A.T."/>
            <person name="Boxma B."/>
            <person name="Van Alen T."/>
            <person name="Hackstein J.H."/>
            <person name="Baker S.E."/>
            <person name="Grigoriev I.V."/>
            <person name="O'Malley M.A."/>
        </authorList>
    </citation>
    <scope>NUCLEOTIDE SEQUENCE [LARGE SCALE GENOMIC DNA]</scope>
    <source>
        <strain evidence="2 3">G1</strain>
    </source>
</reference>
<keyword evidence="1" id="KW-0812">Transmembrane</keyword>
<feature type="transmembrane region" description="Helical" evidence="1">
    <location>
        <begin position="6"/>
        <end position="27"/>
    </location>
</feature>
<keyword evidence="1" id="KW-1133">Transmembrane helix</keyword>
<organism evidence="2 3">
    <name type="scientific">Neocallimastix californiae</name>
    <dbReference type="NCBI Taxonomy" id="1754190"/>
    <lineage>
        <taxon>Eukaryota</taxon>
        <taxon>Fungi</taxon>
        <taxon>Fungi incertae sedis</taxon>
        <taxon>Chytridiomycota</taxon>
        <taxon>Chytridiomycota incertae sedis</taxon>
        <taxon>Neocallimastigomycetes</taxon>
        <taxon>Neocallimastigales</taxon>
        <taxon>Neocallimastigaceae</taxon>
        <taxon>Neocallimastix</taxon>
    </lineage>
</organism>
<evidence type="ECO:0000256" key="1">
    <source>
        <dbReference type="SAM" id="Phobius"/>
    </source>
</evidence>
<accession>A0A1Y2CYX4</accession>
<keyword evidence="1" id="KW-0472">Membrane</keyword>
<dbReference type="Proteomes" id="UP000193920">
    <property type="component" value="Unassembled WGS sequence"/>
</dbReference>
<gene>
    <name evidence="2" type="ORF">LY90DRAFT_288102</name>
</gene>
<comment type="caution">
    <text evidence="2">The sequence shown here is derived from an EMBL/GenBank/DDBJ whole genome shotgun (WGS) entry which is preliminary data.</text>
</comment>
<protein>
    <submittedName>
        <fullName evidence="2">Uncharacterized protein</fullName>
    </submittedName>
</protein>
<name>A0A1Y2CYX4_9FUNG</name>